<name>A0A7K8KKV9_9AVES</name>
<feature type="non-terminal residue" evidence="7">
    <location>
        <position position="1773"/>
    </location>
</feature>
<keyword evidence="8" id="KW-1185">Reference proteome</keyword>
<protein>
    <recommendedName>
        <fullName evidence="2">separase</fullName>
        <ecNumber evidence="2">3.4.22.49</ecNumber>
    </recommendedName>
</protein>
<evidence type="ECO:0000313" key="7">
    <source>
        <dbReference type="EMBL" id="NXE16903.1"/>
    </source>
</evidence>
<dbReference type="InterPro" id="IPR005314">
    <property type="entry name" value="Peptidase_C50"/>
</dbReference>
<dbReference type="GO" id="GO:0051307">
    <property type="term" value="P:meiotic chromosome separation"/>
    <property type="evidence" value="ECO:0007669"/>
    <property type="project" value="TreeGrafter"/>
</dbReference>
<organism evidence="7 8">
    <name type="scientific">Lophotis ruficrista</name>
    <dbReference type="NCBI Taxonomy" id="172689"/>
    <lineage>
        <taxon>Eukaryota</taxon>
        <taxon>Metazoa</taxon>
        <taxon>Chordata</taxon>
        <taxon>Craniata</taxon>
        <taxon>Vertebrata</taxon>
        <taxon>Euteleostomi</taxon>
        <taxon>Archelosauria</taxon>
        <taxon>Archosauria</taxon>
        <taxon>Dinosauria</taxon>
        <taxon>Saurischia</taxon>
        <taxon>Theropoda</taxon>
        <taxon>Coelurosauria</taxon>
        <taxon>Aves</taxon>
        <taxon>Neognathae</taxon>
        <taxon>Neoaves</taxon>
        <taxon>Otidimorphae</taxon>
        <taxon>Otidiformes</taxon>
        <taxon>Otididae</taxon>
        <taxon>Lophotis</taxon>
    </lineage>
</organism>
<dbReference type="EMBL" id="VWYV01002858">
    <property type="protein sequence ID" value="NXE16903.1"/>
    <property type="molecule type" value="Genomic_DNA"/>
</dbReference>
<dbReference type="PROSITE" id="PS51700">
    <property type="entry name" value="SEPARIN"/>
    <property type="match status" value="1"/>
</dbReference>
<feature type="region of interest" description="Disordered" evidence="5">
    <location>
        <begin position="1170"/>
        <end position="1263"/>
    </location>
</feature>
<comment type="catalytic activity">
    <reaction evidence="1">
        <text>All bonds known to be hydrolyzed by this endopeptidase have arginine in P1 and an acidic residue in P4. P6 is often occupied by an acidic residue or by a hydroxy-amino-acid residue, the phosphorylation of which enhances cleavage.</text>
        <dbReference type="EC" id="3.4.22.49"/>
    </reaction>
</comment>
<dbReference type="GO" id="GO:0072686">
    <property type="term" value="C:mitotic spindle"/>
    <property type="evidence" value="ECO:0007669"/>
    <property type="project" value="TreeGrafter"/>
</dbReference>
<sequence length="1773" mass="194255">FGREDVLDLCAFTEGHRRVLRRLLERVPPNGAKQKLMVKQLLFRSLQLFVSVAYDAFQCSQPLQGWPGLERLTAGCGRTVTWMLEALEGLPESERAKYLDVTASCTFKLAYIFYTQNLHEEASSVCEPLCKRLQTADAYACPEIPPEKLHKCFRLQVESYRKLGQLERALACVVQWLTALRGRVGELLAEPVSLWVRVKTDAAKQGAEELRLRTLKEALEGHSLAAETLVTVLFAELKAYKALRADTGQERYNVLCDLLEICSEQSGRLHERAVGLTELAQVLCYRSYARQTDCSSLDAVCEALRLLELVPSNAQNRDRLLDDRAQALLWLYICTLESKLEKSIERDQRTKAQGLKNLDDFEPNDLNYEGRLLEDRFLYDGISFNLVTEAALSKSLDDAFALWKQLLATPGAPAVRSPEQTVSSLRLLAALYKLMAKPLQAMESYLLVRALCGALGDNLGVASALCQVTKLLFQLECPSYAQLFLEEVESCLQKADSSDDSFLLLQQTCLLLRSQLCCVSHRVEEGLALLLEVLQNPALQKIMKVWYLLRAHVRQLVAVYLSLPAARLSPALRQQIFVQGWKTPEAALTDAHKLFRSIILLLMGSEVLGCQTPSDVQFVDYGDNLLLKWQVLADVLACSQELVALLSRLEVVCKAKAFCLEAVKLAVKLQAPRWCISFLVLKAQLELQQSELELSHFDLQHAFSLLESDTEFNGIKKQNDRTEILPRKGKLEGKKPQDPVSEPFREEEGFLKGPTLEFVATVGKLEKKDALTASPELKSEKKKRLAFLAHPASCSCCLCSDPTLSALCLCWLLSCAQAELAAGNAAEGLGLIRATLRRCAAVAARFAAVLRDKLWDGSVGRDLPALELLDDLVAAGYAVLALQCLANPQLAEELQEELETGLTFLASRRPHLPSLEVSRATLLLAKAMAVVCRLASEDSDSAHAVFAGLWTSQLPTVTPAEPKAAAVPQTSQLPTVTPPEPKAAAVPQTSQLPAVTLAEPRAAAVPQTSQLPAVTPAEPKAAAVPQTSQLPTVTPAEPRAAAVPQPLKTDKAQPQRRKNKMTLAPAAPKLRVKKSQRAKPPAAPNSDVFALGDSDSEVPPIVIRPVTMLCTPHQKACPAAKAHAAPGPRTPFTIFNESSPLAGKSQLLRAPKVLGRVKTRLKVIFSDDSDMEDPKAKLSPAATRSCTRKPLPPRSAGSQASSLGTGGRSSNAQPRRGRPSARRAAAAEEKRERATRRAPSKRTEEERELLRAAEEEEKPEEELEISIEVLRASEEEEGAPGELGYPRDWGGAVFCLGAPLAVAWGCPHCCHQSQTNVSSLDAVVELLRDAFSCISHCPPGALYSRLCQLLALATGNRDPLSTAYLLCESVSVTTRHQLLSVTHRKIYKEKKAAGDVAEQLRGLSLQEESAAQRSHHLAELERLFVFSPTGLGAEVRDGFQAQLQHIPSGVTVCVLTLASVQPGSAGDTLLLTRLERGTAPVSIRIPSALGKAPLRSVLSNFDAIQKEQKEANTCTDKREWWLRRSELDSRMKSLIETLERQVLGCWRGVLIPGGPEPGLAEEAARLHPQLRRCGCRDSDPTLLQVVLNAAPLLTREDVQALAFGLCPAQPREAQLLLQEAVEKRRARAKQGGGSLVLVLDKHLQKLPWESMACLAPVPVTRLPSLRFLLGYSLARKQAGSVLSRGVNPSSTFYVLNPHSNLLGTEERFRGWFESEPGWRGVTGAVPSQKQMEAALQEHDLYIYAGHGAGARLLDGQTIARLDCRAVALLFGCS</sequence>
<feature type="domain" description="Peptidase C50" evidence="6">
    <location>
        <begin position="1688"/>
        <end position="1773"/>
    </location>
</feature>
<dbReference type="Proteomes" id="UP000533896">
    <property type="component" value="Unassembled WGS sequence"/>
</dbReference>
<dbReference type="Pfam" id="PF03568">
    <property type="entry name" value="Separin_C"/>
    <property type="match status" value="1"/>
</dbReference>
<gene>
    <name evidence="7" type="primary">Espl1</name>
    <name evidence="7" type="ORF">LOPRUF_R07261</name>
</gene>
<dbReference type="PANTHER" id="PTHR12792:SF0">
    <property type="entry name" value="SEPARIN"/>
    <property type="match status" value="1"/>
</dbReference>
<dbReference type="EC" id="3.4.22.49" evidence="2"/>
<dbReference type="OrthoDB" id="10255632at2759"/>
<feature type="region of interest" description="Disordered" evidence="5">
    <location>
        <begin position="960"/>
        <end position="988"/>
    </location>
</feature>
<feature type="compositionally biased region" description="Basic and acidic residues" evidence="5">
    <location>
        <begin position="1241"/>
        <end position="1253"/>
    </location>
</feature>
<evidence type="ECO:0000313" key="8">
    <source>
        <dbReference type="Proteomes" id="UP000533896"/>
    </source>
</evidence>
<evidence type="ECO:0000259" key="6">
    <source>
        <dbReference type="PROSITE" id="PS51700"/>
    </source>
</evidence>
<dbReference type="PANTHER" id="PTHR12792">
    <property type="entry name" value="EXTRA SPINDLE POLES 1-RELATED"/>
    <property type="match status" value="1"/>
</dbReference>
<feature type="compositionally biased region" description="Polar residues" evidence="5">
    <location>
        <begin position="1196"/>
        <end position="1211"/>
    </location>
</feature>
<dbReference type="GO" id="GO:0004197">
    <property type="term" value="F:cysteine-type endopeptidase activity"/>
    <property type="evidence" value="ECO:0007669"/>
    <property type="project" value="InterPro"/>
</dbReference>
<reference evidence="7 8" key="1">
    <citation type="submission" date="2019-09" db="EMBL/GenBank/DDBJ databases">
        <title>Bird 10,000 Genomes (B10K) Project - Family phase.</title>
        <authorList>
            <person name="Zhang G."/>
        </authorList>
    </citation>
    <scope>NUCLEOTIDE SEQUENCE [LARGE SCALE GENOMIC DNA]</scope>
    <source>
        <strain evidence="7">B10K-CU-031-23</strain>
    </source>
</reference>
<evidence type="ECO:0000256" key="1">
    <source>
        <dbReference type="ARBA" id="ARBA00000451"/>
    </source>
</evidence>
<evidence type="ECO:0000256" key="5">
    <source>
        <dbReference type="SAM" id="MobiDB-lite"/>
    </source>
</evidence>
<dbReference type="InterPro" id="IPR030397">
    <property type="entry name" value="SEPARIN_core_dom"/>
</dbReference>
<evidence type="ECO:0000256" key="4">
    <source>
        <dbReference type="ARBA" id="ARBA00022829"/>
    </source>
</evidence>
<keyword evidence="3" id="KW-0378">Hydrolase</keyword>
<feature type="compositionally biased region" description="Acidic residues" evidence="5">
    <location>
        <begin position="1254"/>
        <end position="1263"/>
    </location>
</feature>
<proteinExistence type="predicted"/>
<dbReference type="GO" id="GO:0006508">
    <property type="term" value="P:proteolysis"/>
    <property type="evidence" value="ECO:0007669"/>
    <property type="project" value="InterPro"/>
</dbReference>
<evidence type="ECO:0000256" key="2">
    <source>
        <dbReference type="ARBA" id="ARBA00012489"/>
    </source>
</evidence>
<feature type="non-terminal residue" evidence="7">
    <location>
        <position position="1"/>
    </location>
</feature>
<dbReference type="GO" id="GO:0005634">
    <property type="term" value="C:nucleus"/>
    <property type="evidence" value="ECO:0007669"/>
    <property type="project" value="InterPro"/>
</dbReference>
<dbReference type="GO" id="GO:0005737">
    <property type="term" value="C:cytoplasm"/>
    <property type="evidence" value="ECO:0007669"/>
    <property type="project" value="TreeGrafter"/>
</dbReference>
<feature type="region of interest" description="Disordered" evidence="5">
    <location>
        <begin position="1014"/>
        <end position="1091"/>
    </location>
</feature>
<comment type="caution">
    <text evidence="7">The sequence shown here is derived from an EMBL/GenBank/DDBJ whole genome shotgun (WGS) entry which is preliminary data.</text>
</comment>
<accession>A0A7K8KKV9</accession>
<keyword evidence="4" id="KW-0159">Chromosome partition</keyword>
<evidence type="ECO:0000256" key="3">
    <source>
        <dbReference type="ARBA" id="ARBA00022801"/>
    </source>
</evidence>
<dbReference type="GO" id="GO:0005813">
    <property type="term" value="C:centrosome"/>
    <property type="evidence" value="ECO:0007669"/>
    <property type="project" value="TreeGrafter"/>
</dbReference>